<reference evidence="3 4" key="1">
    <citation type="submission" date="2019-03" db="EMBL/GenBank/DDBJ databases">
        <title>Luteimonas zhaokaii sp.nov., isolated from the rectal contents of Plateau pika in Yushu, Qinghai Province, China.</title>
        <authorList>
            <person name="Zhang G."/>
        </authorList>
    </citation>
    <scope>NUCLEOTIDE SEQUENCE [LARGE SCALE GENOMIC DNA]</scope>
    <source>
        <strain evidence="3 4">THG-MD21</strain>
    </source>
</reference>
<accession>A0A4R5U5K8</accession>
<dbReference type="EMBL" id="SMTG01000007">
    <property type="protein sequence ID" value="TDK29207.1"/>
    <property type="molecule type" value="Genomic_DNA"/>
</dbReference>
<dbReference type="Pfam" id="PF13202">
    <property type="entry name" value="EF-hand_5"/>
    <property type="match status" value="2"/>
</dbReference>
<dbReference type="Gene3D" id="1.10.238.10">
    <property type="entry name" value="EF-hand"/>
    <property type="match status" value="2"/>
</dbReference>
<feature type="domain" description="EF-hand" evidence="2">
    <location>
        <begin position="46"/>
        <end position="81"/>
    </location>
</feature>
<dbReference type="Pfam" id="PF13499">
    <property type="entry name" value="EF-hand_7"/>
    <property type="match status" value="1"/>
</dbReference>
<organism evidence="3 4">
    <name type="scientific">Luteimonas terrae</name>
    <dbReference type="NCBI Taxonomy" id="1530191"/>
    <lineage>
        <taxon>Bacteria</taxon>
        <taxon>Pseudomonadati</taxon>
        <taxon>Pseudomonadota</taxon>
        <taxon>Gammaproteobacteria</taxon>
        <taxon>Lysobacterales</taxon>
        <taxon>Lysobacteraceae</taxon>
        <taxon>Luteimonas</taxon>
    </lineage>
</organism>
<evidence type="ECO:0000313" key="3">
    <source>
        <dbReference type="EMBL" id="TDK29207.1"/>
    </source>
</evidence>
<feature type="chain" id="PRO_5020384052" description="EF-hand domain-containing protein" evidence="1">
    <location>
        <begin position="22"/>
        <end position="150"/>
    </location>
</feature>
<dbReference type="GO" id="GO:0005509">
    <property type="term" value="F:calcium ion binding"/>
    <property type="evidence" value="ECO:0007669"/>
    <property type="project" value="InterPro"/>
</dbReference>
<dbReference type="Proteomes" id="UP000295543">
    <property type="component" value="Unassembled WGS sequence"/>
</dbReference>
<keyword evidence="4" id="KW-1185">Reference proteome</keyword>
<dbReference type="OrthoDB" id="5986268at2"/>
<proteinExistence type="predicted"/>
<evidence type="ECO:0000313" key="4">
    <source>
        <dbReference type="Proteomes" id="UP000295543"/>
    </source>
</evidence>
<dbReference type="AlphaFoldDB" id="A0A4R5U5K8"/>
<keyword evidence="1" id="KW-0732">Signal</keyword>
<comment type="caution">
    <text evidence="3">The sequence shown here is derived from an EMBL/GenBank/DDBJ whole genome shotgun (WGS) entry which is preliminary data.</text>
</comment>
<name>A0A4R5U5K8_9GAMM</name>
<protein>
    <recommendedName>
        <fullName evidence="2">EF-hand domain-containing protein</fullName>
    </recommendedName>
</protein>
<dbReference type="PROSITE" id="PS00018">
    <property type="entry name" value="EF_HAND_1"/>
    <property type="match status" value="3"/>
</dbReference>
<feature type="signal peptide" evidence="1">
    <location>
        <begin position="1"/>
        <end position="21"/>
    </location>
</feature>
<evidence type="ECO:0000259" key="2">
    <source>
        <dbReference type="PROSITE" id="PS50222"/>
    </source>
</evidence>
<gene>
    <name evidence="3" type="ORF">E2F49_14810</name>
</gene>
<dbReference type="InterPro" id="IPR018247">
    <property type="entry name" value="EF_Hand_1_Ca_BS"/>
</dbReference>
<evidence type="ECO:0000256" key="1">
    <source>
        <dbReference type="SAM" id="SignalP"/>
    </source>
</evidence>
<sequence>MKGPLLAASMTLLCAPSISTAQSPFDVPGTFKRVDANGDGRITPDEIRVDAGRDFDRYDLDGDGLLSRDEVRQQQILHGLQNGGPTAATAEVIEMVTSHAFRFFDFDGDGRITREDYIRSGIRQILQADTDGDGAVTLEELHRFHGQTPR</sequence>
<feature type="domain" description="EF-hand" evidence="2">
    <location>
        <begin position="92"/>
        <end position="127"/>
    </location>
</feature>
<dbReference type="PROSITE" id="PS50222">
    <property type="entry name" value="EF_HAND_2"/>
    <property type="match status" value="2"/>
</dbReference>
<dbReference type="InterPro" id="IPR011992">
    <property type="entry name" value="EF-hand-dom_pair"/>
</dbReference>
<dbReference type="InterPro" id="IPR002048">
    <property type="entry name" value="EF_hand_dom"/>
</dbReference>
<dbReference type="SUPFAM" id="SSF47473">
    <property type="entry name" value="EF-hand"/>
    <property type="match status" value="1"/>
</dbReference>